<dbReference type="Proteomes" id="UP000552644">
    <property type="component" value="Unassembled WGS sequence"/>
</dbReference>
<name>A0A7W7VR33_9ACTN</name>
<protein>
    <submittedName>
        <fullName evidence="1">Uncharacterized protein</fullName>
    </submittedName>
</protein>
<dbReference type="AlphaFoldDB" id="A0A7W7VR33"/>
<proteinExistence type="predicted"/>
<evidence type="ECO:0000313" key="1">
    <source>
        <dbReference type="EMBL" id="MBB4918915.1"/>
    </source>
</evidence>
<keyword evidence="2" id="KW-1185">Reference proteome</keyword>
<dbReference type="RefSeq" id="WP_184720638.1">
    <property type="nucleotide sequence ID" value="NZ_JACHJP010000008.1"/>
</dbReference>
<organism evidence="1 2">
    <name type="scientific">Streptosporangium saharense</name>
    <dbReference type="NCBI Taxonomy" id="1706840"/>
    <lineage>
        <taxon>Bacteria</taxon>
        <taxon>Bacillati</taxon>
        <taxon>Actinomycetota</taxon>
        <taxon>Actinomycetes</taxon>
        <taxon>Streptosporangiales</taxon>
        <taxon>Streptosporangiaceae</taxon>
        <taxon>Streptosporangium</taxon>
    </lineage>
</organism>
<comment type="caution">
    <text evidence="1">The sequence shown here is derived from an EMBL/GenBank/DDBJ whole genome shotgun (WGS) entry which is preliminary data.</text>
</comment>
<reference evidence="1 2" key="1">
    <citation type="submission" date="2020-08" db="EMBL/GenBank/DDBJ databases">
        <title>Genomic Encyclopedia of Type Strains, Phase III (KMG-III): the genomes of soil and plant-associated and newly described type strains.</title>
        <authorList>
            <person name="Whitman W."/>
        </authorList>
    </citation>
    <scope>NUCLEOTIDE SEQUENCE [LARGE SCALE GENOMIC DNA]</scope>
    <source>
        <strain evidence="1 2">CECT 8840</strain>
    </source>
</reference>
<sequence>MNGDSTGDRALPEVIRDNMWSLLSDRYRTNRRAAHTPTEDEYLHDRPFWPAFTFEEVRHAVEDGVDRILVTFHDTDVPEDTLGFRIDLDTAMAEWSRRVGGRDPHKHPEMFAAELIWFMVCFIGVADLDGEPGTPEAPHWINNGSEIFGKLKNNPNMDTFESHH</sequence>
<evidence type="ECO:0000313" key="2">
    <source>
        <dbReference type="Proteomes" id="UP000552644"/>
    </source>
</evidence>
<dbReference type="EMBL" id="JACHJP010000008">
    <property type="protein sequence ID" value="MBB4918915.1"/>
    <property type="molecule type" value="Genomic_DNA"/>
</dbReference>
<gene>
    <name evidence="1" type="ORF">FHS44_006051</name>
</gene>
<accession>A0A7W7VR33</accession>